<protein>
    <recommendedName>
        <fullName evidence="1">60S ribosomal export protein NMD3</fullName>
    </recommendedName>
</protein>
<dbReference type="GO" id="GO:0015031">
    <property type="term" value="P:protein transport"/>
    <property type="evidence" value="ECO:0007669"/>
    <property type="project" value="UniProtKB-KW"/>
</dbReference>
<feature type="domain" description="Nmd3 N-terminal" evidence="3">
    <location>
        <begin position="93"/>
        <end position="150"/>
    </location>
</feature>
<dbReference type="PANTHER" id="PTHR12746">
    <property type="entry name" value="NONSENSE-MEDIATED MRNA DECAY PROTEIN 3"/>
    <property type="match status" value="1"/>
</dbReference>
<evidence type="ECO:0000256" key="2">
    <source>
        <dbReference type="SAM" id="MobiDB-lite"/>
    </source>
</evidence>
<feature type="region of interest" description="Disordered" evidence="2">
    <location>
        <begin position="1"/>
        <end position="59"/>
    </location>
</feature>
<keyword evidence="1" id="KW-0539">Nucleus</keyword>
<accession>A0A6V7PMD3</accession>
<proteinExistence type="inferred from homology"/>
<dbReference type="Pfam" id="PF04981">
    <property type="entry name" value="NMD3"/>
    <property type="match status" value="1"/>
</dbReference>
<gene>
    <name evidence="4" type="ORF">CB5_LOCUS15034</name>
</gene>
<name>A0A6V7PMD3_ANACO</name>
<evidence type="ECO:0000256" key="1">
    <source>
        <dbReference type="RuleBase" id="RU364108"/>
    </source>
</evidence>
<comment type="function">
    <text evidence="1">Acts as an adapter for the XPO1/CRM1-mediated export of the 60S ribosomal subunit.</text>
</comment>
<dbReference type="InterPro" id="IPR039768">
    <property type="entry name" value="Nmd3"/>
</dbReference>
<evidence type="ECO:0000259" key="3">
    <source>
        <dbReference type="Pfam" id="PF04981"/>
    </source>
</evidence>
<comment type="similarity">
    <text evidence="1">Belongs to the NMD3 family.</text>
</comment>
<feature type="compositionally biased region" description="Low complexity" evidence="2">
    <location>
        <begin position="49"/>
        <end position="59"/>
    </location>
</feature>
<dbReference type="AlphaFoldDB" id="A0A6V7PMD3"/>
<dbReference type="GO" id="GO:0000055">
    <property type="term" value="P:ribosomal large subunit export from nucleus"/>
    <property type="evidence" value="ECO:0007669"/>
    <property type="project" value="TreeGrafter"/>
</dbReference>
<dbReference type="EMBL" id="LR862149">
    <property type="protein sequence ID" value="CAD1831823.1"/>
    <property type="molecule type" value="Genomic_DNA"/>
</dbReference>
<reference evidence="4" key="1">
    <citation type="submission" date="2020-07" db="EMBL/GenBank/DDBJ databases">
        <authorList>
            <person name="Lin J."/>
        </authorList>
    </citation>
    <scope>NUCLEOTIDE SEQUENCE</scope>
</reference>
<dbReference type="GO" id="GO:0005737">
    <property type="term" value="C:cytoplasm"/>
    <property type="evidence" value="ECO:0007669"/>
    <property type="project" value="UniProtKB-SubCell"/>
</dbReference>
<keyword evidence="1" id="KW-0813">Transport</keyword>
<feature type="compositionally biased region" description="Low complexity" evidence="2">
    <location>
        <begin position="9"/>
        <end position="37"/>
    </location>
</feature>
<dbReference type="GO" id="GO:0043023">
    <property type="term" value="F:ribosomal large subunit binding"/>
    <property type="evidence" value="ECO:0007669"/>
    <property type="project" value="InterPro"/>
</dbReference>
<sequence>MAATSREWPTSSAPSPAASTPASADPATIPSSSSTAPCRPSRKPPTTPPTSASSSAPSATASTAPLYLHCLLRAPRFDQAFTEAVRLRGPLSRRARLVHAEFLFTEHHPKRLLLRLRVQREVDAARGAILEQPHVVEFVVHNRLCKGCSRA</sequence>
<dbReference type="GO" id="GO:0005634">
    <property type="term" value="C:nucleus"/>
    <property type="evidence" value="ECO:0007669"/>
    <property type="project" value="UniProtKB-SubCell"/>
</dbReference>
<evidence type="ECO:0000313" key="4">
    <source>
        <dbReference type="EMBL" id="CAD1831823.1"/>
    </source>
</evidence>
<organism evidence="4">
    <name type="scientific">Ananas comosus var. bracteatus</name>
    <name type="common">red pineapple</name>
    <dbReference type="NCBI Taxonomy" id="296719"/>
    <lineage>
        <taxon>Eukaryota</taxon>
        <taxon>Viridiplantae</taxon>
        <taxon>Streptophyta</taxon>
        <taxon>Embryophyta</taxon>
        <taxon>Tracheophyta</taxon>
        <taxon>Spermatophyta</taxon>
        <taxon>Magnoliopsida</taxon>
        <taxon>Liliopsida</taxon>
        <taxon>Poales</taxon>
        <taxon>Bromeliaceae</taxon>
        <taxon>Bromelioideae</taxon>
        <taxon>Ananas</taxon>
    </lineage>
</organism>
<keyword evidence="1" id="KW-0963">Cytoplasm</keyword>
<dbReference type="InterPro" id="IPR007064">
    <property type="entry name" value="Nmd3_N"/>
</dbReference>
<dbReference type="PANTHER" id="PTHR12746:SF2">
    <property type="entry name" value="60S RIBOSOMAL EXPORT PROTEIN NMD3"/>
    <property type="match status" value="1"/>
</dbReference>
<keyword evidence="1" id="KW-0653">Protein transport</keyword>
<comment type="subcellular location">
    <subcellularLocation>
        <location evidence="1">Cytoplasm</location>
    </subcellularLocation>
    <subcellularLocation>
        <location evidence="1">Nucleus</location>
    </subcellularLocation>
</comment>